<comment type="caution">
    <text evidence="1">The sequence shown here is derived from an EMBL/GenBank/DDBJ whole genome shotgun (WGS) entry which is preliminary data.</text>
</comment>
<protein>
    <submittedName>
        <fullName evidence="1">Uncharacterized protein</fullName>
    </submittedName>
</protein>
<reference evidence="1 2" key="1">
    <citation type="journal article" date="2024" name="Ann. Entomol. Soc. Am.">
        <title>Genomic analyses of the southern and eastern yellowjacket wasps (Hymenoptera: Vespidae) reveal evolutionary signatures of social life.</title>
        <authorList>
            <person name="Catto M.A."/>
            <person name="Caine P.B."/>
            <person name="Orr S.E."/>
            <person name="Hunt B.G."/>
            <person name="Goodisman M.A.D."/>
        </authorList>
    </citation>
    <scope>NUCLEOTIDE SEQUENCE [LARGE SCALE GENOMIC DNA]</scope>
    <source>
        <strain evidence="1">233</strain>
        <tissue evidence="1">Head and thorax</tissue>
    </source>
</reference>
<feature type="non-terminal residue" evidence="1">
    <location>
        <position position="212"/>
    </location>
</feature>
<keyword evidence="2" id="KW-1185">Reference proteome</keyword>
<accession>A0ABD2AG40</accession>
<dbReference type="EMBL" id="JAUDFV010000149">
    <property type="protein sequence ID" value="KAL2719581.1"/>
    <property type="molecule type" value="Genomic_DNA"/>
</dbReference>
<gene>
    <name evidence="1" type="ORF">V1478_011043</name>
</gene>
<evidence type="ECO:0000313" key="1">
    <source>
        <dbReference type="EMBL" id="KAL2719581.1"/>
    </source>
</evidence>
<organism evidence="1 2">
    <name type="scientific">Vespula squamosa</name>
    <name type="common">Southern yellow jacket</name>
    <name type="synonym">Wasp</name>
    <dbReference type="NCBI Taxonomy" id="30214"/>
    <lineage>
        <taxon>Eukaryota</taxon>
        <taxon>Metazoa</taxon>
        <taxon>Ecdysozoa</taxon>
        <taxon>Arthropoda</taxon>
        <taxon>Hexapoda</taxon>
        <taxon>Insecta</taxon>
        <taxon>Pterygota</taxon>
        <taxon>Neoptera</taxon>
        <taxon>Endopterygota</taxon>
        <taxon>Hymenoptera</taxon>
        <taxon>Apocrita</taxon>
        <taxon>Aculeata</taxon>
        <taxon>Vespoidea</taxon>
        <taxon>Vespidae</taxon>
        <taxon>Vespinae</taxon>
        <taxon>Vespula</taxon>
    </lineage>
</organism>
<evidence type="ECO:0000313" key="2">
    <source>
        <dbReference type="Proteomes" id="UP001607302"/>
    </source>
</evidence>
<dbReference type="Proteomes" id="UP001607302">
    <property type="component" value="Unassembled WGS sequence"/>
</dbReference>
<dbReference type="AlphaFoldDB" id="A0ABD2AG40"/>
<sequence length="212" mass="24125">MPGVADDVVKRTTLCHRECPADALVWLEVLLKLDVETRSKVKIVGLKNKSPSLKPTTTTPYRRQVNDGLKLSLVGGHDRTTLRRLLKKKKKGKKRKEKRKIEEKGATFVSELRGTRKGLLSLATTARRVIKCRDSARRHPTTPISVARAIKFPAERAYRNHPHFMQRSSGNDIVERNEVNVEKTTQNKSAVREKGWEMAKKSALRRSELNLV</sequence>
<name>A0ABD2AG40_VESSQ</name>
<proteinExistence type="predicted"/>